<protein>
    <submittedName>
        <fullName evidence="1">Uncharacterized protein</fullName>
    </submittedName>
</protein>
<evidence type="ECO:0000313" key="2">
    <source>
        <dbReference type="Proteomes" id="UP000732399"/>
    </source>
</evidence>
<keyword evidence="2" id="KW-1185">Reference proteome</keyword>
<comment type="caution">
    <text evidence="1">The sequence shown here is derived from an EMBL/GenBank/DDBJ whole genome shotgun (WGS) entry which is preliminary data.</text>
</comment>
<reference evidence="1 2" key="1">
    <citation type="submission" date="2020-03" db="EMBL/GenBank/DDBJ databases">
        <authorList>
            <person name="Wang L."/>
            <person name="He N."/>
            <person name="Li Y."/>
            <person name="Fang Y."/>
            <person name="Zhang F."/>
        </authorList>
    </citation>
    <scope>NUCLEOTIDE SEQUENCE [LARGE SCALE GENOMIC DNA]</scope>
    <source>
        <strain evidence="1 2">36D10-4-7</strain>
    </source>
</reference>
<dbReference type="EMBL" id="JAAVJH010000014">
    <property type="protein sequence ID" value="NJR80188.1"/>
    <property type="molecule type" value="Genomic_DNA"/>
</dbReference>
<organism evidence="1 2">
    <name type="scientific">Sphingomonas corticis</name>
    <dbReference type="NCBI Taxonomy" id="2722791"/>
    <lineage>
        <taxon>Bacteria</taxon>
        <taxon>Pseudomonadati</taxon>
        <taxon>Pseudomonadota</taxon>
        <taxon>Alphaproteobacteria</taxon>
        <taxon>Sphingomonadales</taxon>
        <taxon>Sphingomonadaceae</taxon>
        <taxon>Sphingomonas</taxon>
    </lineage>
</organism>
<evidence type="ECO:0000313" key="1">
    <source>
        <dbReference type="EMBL" id="NJR80188.1"/>
    </source>
</evidence>
<name>A0ABX1CQG1_9SPHN</name>
<proteinExistence type="predicted"/>
<gene>
    <name evidence="1" type="ORF">HBH26_16525</name>
</gene>
<accession>A0ABX1CQG1</accession>
<dbReference type="Proteomes" id="UP000732399">
    <property type="component" value="Unassembled WGS sequence"/>
</dbReference>
<sequence length="159" mass="16546">MIVSLLVATLATATPLTVTLPSQHRWALVTALERRVGGRFILTGLKDGERVCRDARVCVAGSQIESAVSDPAGVRSVDQLLSSAQVNGDDAVALVSLRGARQLGSGRAEVLASVYDAKTRQWVGYAGVLGGLTNLDGTGGGLTGSVKLMTWDRVDALAK</sequence>
<dbReference type="RefSeq" id="WP_168135746.1">
    <property type="nucleotide sequence ID" value="NZ_JAAVJH010000014.1"/>
</dbReference>